<gene>
    <name evidence="1" type="ORF">SRLFYP117_00027</name>
</gene>
<dbReference type="AlphaFoldDB" id="A0A6N2Y755"/>
<evidence type="ECO:0000313" key="1">
    <source>
        <dbReference type="EMBL" id="VYT62581.1"/>
    </source>
</evidence>
<name>A0A6N2Y755_STROR</name>
<reference evidence="1" key="1">
    <citation type="submission" date="2019-11" db="EMBL/GenBank/DDBJ databases">
        <authorList>
            <person name="Feng L."/>
        </authorList>
    </citation>
    <scope>NUCLEOTIDE SEQUENCE</scope>
    <source>
        <strain evidence="1">SrubneriLFYP117</strain>
    </source>
</reference>
<organism evidence="1">
    <name type="scientific">Streptococcus oralis</name>
    <dbReference type="NCBI Taxonomy" id="1303"/>
    <lineage>
        <taxon>Bacteria</taxon>
        <taxon>Bacillati</taxon>
        <taxon>Bacillota</taxon>
        <taxon>Bacilli</taxon>
        <taxon>Lactobacillales</taxon>
        <taxon>Streptococcaceae</taxon>
        <taxon>Streptococcus</taxon>
    </lineage>
</organism>
<protein>
    <recommendedName>
        <fullName evidence="2">Response regulator</fullName>
    </recommendedName>
</protein>
<dbReference type="EMBL" id="CACRUL010000001">
    <property type="protein sequence ID" value="VYT62581.1"/>
    <property type="molecule type" value="Genomic_DNA"/>
</dbReference>
<sequence>MENVFKILVIDDERQIERNFPLYEMLIGKKGINSKFSLAFNENEYETIKCETFDVLMVDYNLRNGFFQSADKTVGTDFIRDFREVNMVDKIVFYSTDFKYQNKVTNIEAKLNITDEEFFRLINDYKIDGIVPKNDPYLIADIIEKCVKDIDPIIRFLKETKLKYEKSGDYLYFESDGTEYTISEILKEYQLNSEVGKKFGVELLETMSTVLLNYKY</sequence>
<evidence type="ECO:0008006" key="2">
    <source>
        <dbReference type="Google" id="ProtNLM"/>
    </source>
</evidence>
<proteinExistence type="predicted"/>
<accession>A0A6N2Y755</accession>
<dbReference type="RefSeq" id="WP_156676149.1">
    <property type="nucleotide sequence ID" value="NZ_CACRUL010000001.1"/>
</dbReference>